<dbReference type="EMBL" id="AM424220">
    <property type="protein sequence ID" value="CAN77843.1"/>
    <property type="molecule type" value="Genomic_DNA"/>
</dbReference>
<protein>
    <submittedName>
        <fullName evidence="1">Uncharacterized protein</fullName>
    </submittedName>
</protein>
<reference evidence="1" key="1">
    <citation type="journal article" date="2007" name="PLoS ONE">
        <title>The first genome sequence of an elite grapevine cultivar (Pinot noir Vitis vinifera L.): coping with a highly heterozygous genome.</title>
        <authorList>
            <person name="Velasco R."/>
            <person name="Zharkikh A."/>
            <person name="Troggio M."/>
            <person name="Cartwright D.A."/>
            <person name="Cestaro A."/>
            <person name="Pruss D."/>
            <person name="Pindo M."/>
            <person name="FitzGerald L.M."/>
            <person name="Vezzulli S."/>
            <person name="Reid J."/>
            <person name="Malacarne G."/>
            <person name="Iliev D."/>
            <person name="Coppola G."/>
            <person name="Wardell B."/>
            <person name="Micheletti D."/>
            <person name="Macalma T."/>
            <person name="Facci M."/>
            <person name="Mitchell J.T."/>
            <person name="Perazzolli M."/>
            <person name="Eldredge G."/>
            <person name="Gatto P."/>
            <person name="Oyzerski R."/>
            <person name="Moretto M."/>
            <person name="Gutin N."/>
            <person name="Stefanini M."/>
            <person name="Chen Y."/>
            <person name="Segala C."/>
            <person name="Davenport C."/>
            <person name="Dematte L."/>
            <person name="Mraz A."/>
            <person name="Battilana J."/>
            <person name="Stormo K."/>
            <person name="Costa F."/>
            <person name="Tao Q."/>
            <person name="Si-Ammour A."/>
            <person name="Harkins T."/>
            <person name="Lackey A."/>
            <person name="Perbost C."/>
            <person name="Taillon B."/>
            <person name="Stella A."/>
            <person name="Solovyev V."/>
            <person name="Fawcett J.A."/>
            <person name="Sterck L."/>
            <person name="Vandepoele K."/>
            <person name="Grando S.M."/>
            <person name="Toppo S."/>
            <person name="Moser C."/>
            <person name="Lanchbury J."/>
            <person name="Bogden R."/>
            <person name="Skolnick M."/>
            <person name="Sgaramella V."/>
            <person name="Bhatnagar S.K."/>
            <person name="Fontana P."/>
            <person name="Gutin A."/>
            <person name="Van de Peer Y."/>
            <person name="Salamini F."/>
            <person name="Viola R."/>
        </authorList>
    </citation>
    <scope>NUCLEOTIDE SEQUENCE</scope>
</reference>
<accession>A5AE21</accession>
<organism evidence="1">
    <name type="scientific">Vitis vinifera</name>
    <name type="common">Grape</name>
    <dbReference type="NCBI Taxonomy" id="29760"/>
    <lineage>
        <taxon>Eukaryota</taxon>
        <taxon>Viridiplantae</taxon>
        <taxon>Streptophyta</taxon>
        <taxon>Embryophyta</taxon>
        <taxon>Tracheophyta</taxon>
        <taxon>Spermatophyta</taxon>
        <taxon>Magnoliopsida</taxon>
        <taxon>eudicotyledons</taxon>
        <taxon>Gunneridae</taxon>
        <taxon>Pentapetalae</taxon>
        <taxon>rosids</taxon>
        <taxon>Vitales</taxon>
        <taxon>Vitaceae</taxon>
        <taxon>Viteae</taxon>
        <taxon>Vitis</taxon>
    </lineage>
</organism>
<sequence>METKGSLSSYPSPWLAVSNGVVVVDGDRLHARLVGACILRGPQIAHVGSHLPAIKVESGASANAPDSAALVVGELIQKAGEG</sequence>
<evidence type="ECO:0000313" key="1">
    <source>
        <dbReference type="EMBL" id="CAN77843.1"/>
    </source>
</evidence>
<gene>
    <name evidence="1" type="ORF">VITISV_028931</name>
</gene>
<dbReference type="AlphaFoldDB" id="A5AE21"/>
<name>A5AE21_VITVI</name>
<proteinExistence type="predicted"/>